<proteinExistence type="predicted"/>
<gene>
    <name evidence="2" type="ORF">DXH78_11680</name>
</gene>
<keyword evidence="1" id="KW-0472">Membrane</keyword>
<keyword evidence="1" id="KW-0812">Transmembrane</keyword>
<evidence type="ECO:0000313" key="3">
    <source>
        <dbReference type="Proteomes" id="UP000263993"/>
    </source>
</evidence>
<name>A0A371BC54_9BRAD</name>
<dbReference type="OrthoDB" id="7632567at2"/>
<protein>
    <submittedName>
        <fullName evidence="2">Uncharacterized protein</fullName>
    </submittedName>
</protein>
<accession>A0A371BC54</accession>
<sequence length="75" mass="8274">MGKWYVIAPLLAVGAASLWFAARSWWEFASEIPLYGYFAIIGGVFFSLLIGGGLMALAFYSDKHGYDDMRGGEKD</sequence>
<reference evidence="3" key="1">
    <citation type="submission" date="2018-08" db="EMBL/GenBank/DDBJ databases">
        <authorList>
            <person name="Kim S.-J."/>
            <person name="Jung G.-Y."/>
        </authorList>
    </citation>
    <scope>NUCLEOTIDE SEQUENCE [LARGE SCALE GENOMIC DNA]</scope>
    <source>
        <strain evidence="3">GY_H</strain>
    </source>
</reference>
<dbReference type="EMBL" id="QRGO01000001">
    <property type="protein sequence ID" value="RDV05166.1"/>
    <property type="molecule type" value="Genomic_DNA"/>
</dbReference>
<keyword evidence="3" id="KW-1185">Reference proteome</keyword>
<comment type="caution">
    <text evidence="2">The sequence shown here is derived from an EMBL/GenBank/DDBJ whole genome shotgun (WGS) entry which is preliminary data.</text>
</comment>
<dbReference type="AlphaFoldDB" id="A0A371BC54"/>
<organism evidence="2 3">
    <name type="scientific">Undibacter mobilis</name>
    <dbReference type="NCBI Taxonomy" id="2292256"/>
    <lineage>
        <taxon>Bacteria</taxon>
        <taxon>Pseudomonadati</taxon>
        <taxon>Pseudomonadota</taxon>
        <taxon>Alphaproteobacteria</taxon>
        <taxon>Hyphomicrobiales</taxon>
        <taxon>Nitrobacteraceae</taxon>
        <taxon>Undibacter</taxon>
    </lineage>
</organism>
<evidence type="ECO:0000313" key="2">
    <source>
        <dbReference type="EMBL" id="RDV05166.1"/>
    </source>
</evidence>
<feature type="transmembrane region" description="Helical" evidence="1">
    <location>
        <begin position="34"/>
        <end position="60"/>
    </location>
</feature>
<evidence type="ECO:0000256" key="1">
    <source>
        <dbReference type="SAM" id="Phobius"/>
    </source>
</evidence>
<dbReference type="Proteomes" id="UP000263993">
    <property type="component" value="Unassembled WGS sequence"/>
</dbReference>
<keyword evidence="1" id="KW-1133">Transmembrane helix</keyword>